<keyword evidence="1" id="KW-0175">Coiled coil</keyword>
<dbReference type="AlphaFoldDB" id="A0ABD3EHN1"/>
<gene>
    <name evidence="3" type="ORF">CASFOL_003491</name>
</gene>
<feature type="coiled-coil region" evidence="1">
    <location>
        <begin position="31"/>
        <end position="212"/>
    </location>
</feature>
<evidence type="ECO:0000256" key="1">
    <source>
        <dbReference type="SAM" id="Coils"/>
    </source>
</evidence>
<evidence type="ECO:0000256" key="2">
    <source>
        <dbReference type="SAM" id="MobiDB-lite"/>
    </source>
</evidence>
<organism evidence="3 4">
    <name type="scientific">Castilleja foliolosa</name>
    <dbReference type="NCBI Taxonomy" id="1961234"/>
    <lineage>
        <taxon>Eukaryota</taxon>
        <taxon>Viridiplantae</taxon>
        <taxon>Streptophyta</taxon>
        <taxon>Embryophyta</taxon>
        <taxon>Tracheophyta</taxon>
        <taxon>Spermatophyta</taxon>
        <taxon>Magnoliopsida</taxon>
        <taxon>eudicotyledons</taxon>
        <taxon>Gunneridae</taxon>
        <taxon>Pentapetalae</taxon>
        <taxon>asterids</taxon>
        <taxon>lamiids</taxon>
        <taxon>Lamiales</taxon>
        <taxon>Orobanchaceae</taxon>
        <taxon>Pedicularideae</taxon>
        <taxon>Castillejinae</taxon>
        <taxon>Castilleja</taxon>
    </lineage>
</organism>
<reference evidence="4" key="1">
    <citation type="journal article" date="2024" name="IScience">
        <title>Strigolactones Initiate the Formation of Haustorium-like Structures in Castilleja.</title>
        <authorList>
            <person name="Buerger M."/>
            <person name="Peterson D."/>
            <person name="Chory J."/>
        </authorList>
    </citation>
    <scope>NUCLEOTIDE SEQUENCE [LARGE SCALE GENOMIC DNA]</scope>
</reference>
<name>A0ABD3EHN1_9LAMI</name>
<proteinExistence type="predicted"/>
<feature type="region of interest" description="Disordered" evidence="2">
    <location>
        <begin position="1"/>
        <end position="22"/>
    </location>
</feature>
<dbReference type="Proteomes" id="UP001632038">
    <property type="component" value="Unassembled WGS sequence"/>
</dbReference>
<evidence type="ECO:0000313" key="3">
    <source>
        <dbReference type="EMBL" id="KAL3653810.1"/>
    </source>
</evidence>
<accession>A0ABD3EHN1</accession>
<sequence length="302" mass="35164">MAEKSNYVLSGATDDKPSTGKLIARPHKNAARKLYNDSDFLEAELTRLRETINKGKANEEQEKSEFLEKDLHKENMKLREALVAIKSEFEGELYIARKDLKKANKKLVLVEQEKESDLKKAFKLSNEENKKLSEALEEEKRDVERLENEIINYHNLKVDAEENEIYLTDLLRRSEEENLGMRHELNRHERSKRKAKHKMKKIILENVELRKREIDLLAKIEFLTSKVDKQDEDYDIVPEWTTNENHEVESADFDLGLDFEMCEIDEKGSYSKNIDEDGEMAKKKKKAIFGKIGSLSKKGSSS</sequence>
<evidence type="ECO:0000313" key="4">
    <source>
        <dbReference type="Proteomes" id="UP001632038"/>
    </source>
</evidence>
<keyword evidence="4" id="KW-1185">Reference proteome</keyword>
<dbReference type="EMBL" id="JAVIJP010000005">
    <property type="protein sequence ID" value="KAL3653810.1"/>
    <property type="molecule type" value="Genomic_DNA"/>
</dbReference>
<comment type="caution">
    <text evidence="3">The sequence shown here is derived from an EMBL/GenBank/DDBJ whole genome shotgun (WGS) entry which is preliminary data.</text>
</comment>
<protein>
    <submittedName>
        <fullName evidence="3">Uncharacterized protein</fullName>
    </submittedName>
</protein>